<keyword evidence="1" id="KW-1133">Transmembrane helix</keyword>
<gene>
    <name evidence="4" type="ORF">AB1Y20_009044</name>
</gene>
<proteinExistence type="predicted"/>
<dbReference type="AlphaFoldDB" id="A0AB34JZM0"/>
<evidence type="ECO:0000256" key="1">
    <source>
        <dbReference type="SAM" id="Phobius"/>
    </source>
</evidence>
<dbReference type="Proteomes" id="UP001515480">
    <property type="component" value="Unassembled WGS sequence"/>
</dbReference>
<dbReference type="Pfam" id="PF22053">
    <property type="entry name" value="DUF6938"/>
    <property type="match status" value="1"/>
</dbReference>
<dbReference type="Pfam" id="PF22052">
    <property type="entry name" value="DUF6937"/>
    <property type="match status" value="1"/>
</dbReference>
<keyword evidence="1" id="KW-0472">Membrane</keyword>
<feature type="domain" description="DUF6937" evidence="2">
    <location>
        <begin position="146"/>
        <end position="304"/>
    </location>
</feature>
<evidence type="ECO:0000313" key="4">
    <source>
        <dbReference type="EMBL" id="KAL1527658.1"/>
    </source>
</evidence>
<dbReference type="EMBL" id="JBGBPQ010000002">
    <property type="protein sequence ID" value="KAL1527658.1"/>
    <property type="molecule type" value="Genomic_DNA"/>
</dbReference>
<accession>A0AB34JZM0</accession>
<evidence type="ECO:0000259" key="2">
    <source>
        <dbReference type="Pfam" id="PF22052"/>
    </source>
</evidence>
<keyword evidence="1" id="KW-0812">Transmembrane</keyword>
<sequence>MARLLAVSAIAAVAAAAAAGYDVVGLLAAFAASKLGQLLLHVAAVLAALLLLIGVIVLLIASRYKSLIKNNRPVSANTTLDEYVRCTSPSIFSRLQVCVLHKLNVGSHKPSTTPLPLAEKMSPFVPNLRVTSRLTEGSSEAKPMAPPNGAIVVGTIRMGFGHHRIAYAATSWALGSGKATYFHDLLNVDSPEATLIKDMDKLYSKGSRMATELGGSVEKLWGTFTKGGNENSLRVFYQMAHHLQPLLLGLNKDTPIITTHCFVGLIAVSLGFTKVINLVIDNLAQWFIVVPGAYNLVQGPSNYHNLMRMGVPANRLILAGAWIPKELVDNIDADCNRRIDRATGRAARRLLIPVGGAGAQKTFVTSFVAALKGYVLAGKVELLLNAGDHEHMRTAFIDAVKTIGVTYDVVDSIEGVHKFCEDARHNKPPTASVTLFAFKDYFPAVATTDLLSRVADVLCCKPSELAFYPVPKLMIRRVGDHEAYSALRASELGDGTLELREVTDALAYVKLMDEGPQLLTQMNECIKINNKAGLYNGCKKAVELANELAKAR</sequence>
<evidence type="ECO:0000259" key="3">
    <source>
        <dbReference type="Pfam" id="PF22053"/>
    </source>
</evidence>
<feature type="domain" description="DUF6938" evidence="3">
    <location>
        <begin position="311"/>
        <end position="545"/>
    </location>
</feature>
<dbReference type="InterPro" id="IPR054218">
    <property type="entry name" value="DUF6938"/>
</dbReference>
<protein>
    <submittedName>
        <fullName evidence="4">Uncharacterized protein</fullName>
    </submittedName>
</protein>
<evidence type="ECO:0000313" key="5">
    <source>
        <dbReference type="Proteomes" id="UP001515480"/>
    </source>
</evidence>
<organism evidence="4 5">
    <name type="scientific">Prymnesium parvum</name>
    <name type="common">Toxic golden alga</name>
    <dbReference type="NCBI Taxonomy" id="97485"/>
    <lineage>
        <taxon>Eukaryota</taxon>
        <taxon>Haptista</taxon>
        <taxon>Haptophyta</taxon>
        <taxon>Prymnesiophyceae</taxon>
        <taxon>Prymnesiales</taxon>
        <taxon>Prymnesiaceae</taxon>
        <taxon>Prymnesium</taxon>
    </lineage>
</organism>
<reference evidence="4 5" key="1">
    <citation type="journal article" date="2024" name="Science">
        <title>Giant polyketide synthase enzymes in the biosynthesis of giant marine polyether toxins.</title>
        <authorList>
            <person name="Fallon T.R."/>
            <person name="Shende V.V."/>
            <person name="Wierzbicki I.H."/>
            <person name="Pendleton A.L."/>
            <person name="Watervoot N.F."/>
            <person name="Auber R.P."/>
            <person name="Gonzalez D.J."/>
            <person name="Wisecaver J.H."/>
            <person name="Moore B.S."/>
        </authorList>
    </citation>
    <scope>NUCLEOTIDE SEQUENCE [LARGE SCALE GENOMIC DNA]</scope>
    <source>
        <strain evidence="4 5">12B1</strain>
    </source>
</reference>
<name>A0AB34JZM0_PRYPA</name>
<comment type="caution">
    <text evidence="4">The sequence shown here is derived from an EMBL/GenBank/DDBJ whole genome shotgun (WGS) entry which is preliminary data.</text>
</comment>
<feature type="transmembrane region" description="Helical" evidence="1">
    <location>
        <begin position="39"/>
        <end position="61"/>
    </location>
</feature>
<keyword evidence="5" id="KW-1185">Reference proteome</keyword>
<dbReference type="InterPro" id="IPR054217">
    <property type="entry name" value="DUF6937"/>
</dbReference>